<dbReference type="AlphaFoldDB" id="A0A8S9V8C0"/>
<evidence type="ECO:0000313" key="1">
    <source>
        <dbReference type="EMBL" id="KAF4146778.1"/>
    </source>
</evidence>
<organism evidence="1 2">
    <name type="scientific">Phytophthora infestans</name>
    <name type="common">Potato late blight agent</name>
    <name type="synonym">Botrytis infestans</name>
    <dbReference type="NCBI Taxonomy" id="4787"/>
    <lineage>
        <taxon>Eukaryota</taxon>
        <taxon>Sar</taxon>
        <taxon>Stramenopiles</taxon>
        <taxon>Oomycota</taxon>
        <taxon>Peronosporomycetes</taxon>
        <taxon>Peronosporales</taxon>
        <taxon>Peronosporaceae</taxon>
        <taxon>Phytophthora</taxon>
    </lineage>
</organism>
<sequence>MVGLCPVETPTATLLRECATRLAADQGIASDEPVKAGADLRSLKDWITIIEVQCERTVPLEFLDLEFTRFVNAVDKLKATKEASQALEPQLADIQRHHD</sequence>
<gene>
    <name evidence="1" type="ORF">GN958_ATG04032</name>
</gene>
<evidence type="ECO:0000313" key="2">
    <source>
        <dbReference type="Proteomes" id="UP000704712"/>
    </source>
</evidence>
<reference evidence="1" key="1">
    <citation type="submission" date="2020-03" db="EMBL/GenBank/DDBJ databases">
        <title>Hybrid Assembly of Korean Phytophthora infestans isolates.</title>
        <authorList>
            <person name="Prokchorchik M."/>
            <person name="Lee Y."/>
            <person name="Seo J."/>
            <person name="Cho J.-H."/>
            <person name="Park Y.-E."/>
            <person name="Jang D.-C."/>
            <person name="Im J.-S."/>
            <person name="Choi J.-G."/>
            <person name="Park H.-J."/>
            <person name="Lee G.-B."/>
            <person name="Lee Y.-G."/>
            <person name="Hong S.-Y."/>
            <person name="Cho K."/>
            <person name="Sohn K.H."/>
        </authorList>
    </citation>
    <scope>NUCLEOTIDE SEQUENCE</scope>
    <source>
        <strain evidence="1">KR_2_A2</strain>
    </source>
</reference>
<name>A0A8S9V8C0_PHYIN</name>
<protein>
    <submittedName>
        <fullName evidence="1">Uncharacterized protein</fullName>
    </submittedName>
</protein>
<accession>A0A8S9V8C0</accession>
<comment type="caution">
    <text evidence="1">The sequence shown here is derived from an EMBL/GenBank/DDBJ whole genome shotgun (WGS) entry which is preliminary data.</text>
</comment>
<dbReference type="EMBL" id="JAACNO010000560">
    <property type="protein sequence ID" value="KAF4146778.1"/>
    <property type="molecule type" value="Genomic_DNA"/>
</dbReference>
<proteinExistence type="predicted"/>
<dbReference type="Proteomes" id="UP000704712">
    <property type="component" value="Unassembled WGS sequence"/>
</dbReference>